<evidence type="ECO:0000259" key="2">
    <source>
        <dbReference type="SMART" id="SM00267"/>
    </source>
</evidence>
<comment type="caution">
    <text evidence="3">The sequence shown here is derived from an EMBL/GenBank/DDBJ whole genome shotgun (WGS) entry which is preliminary data.</text>
</comment>
<gene>
    <name evidence="3" type="ORF">SIL82_19875</name>
</gene>
<keyword evidence="4" id="KW-1185">Reference proteome</keyword>
<organism evidence="3 4">
    <name type="scientific">Sphingomonas echinoides</name>
    <dbReference type="NCBI Taxonomy" id="59803"/>
    <lineage>
        <taxon>Bacteria</taxon>
        <taxon>Pseudomonadati</taxon>
        <taxon>Pseudomonadota</taxon>
        <taxon>Alphaproteobacteria</taxon>
        <taxon>Sphingomonadales</taxon>
        <taxon>Sphingomonadaceae</taxon>
        <taxon>Sphingomonas</taxon>
    </lineage>
</organism>
<feature type="coiled-coil region" evidence="1">
    <location>
        <begin position="124"/>
        <end position="151"/>
    </location>
</feature>
<evidence type="ECO:0000256" key="1">
    <source>
        <dbReference type="SAM" id="Coils"/>
    </source>
</evidence>
<sequence>MDLRTSPPADESGHAIVDFLDEHRLPHSPENYGFAHTYFEGADEAHFMAVANLIDGGYRLRQEDVRAISAPADLHGTATTIGELSTEVMHIIGATAQEANAFVKSLTLTAAELVSTDGNIHSAVARMTAQAERAEERLKQLSLQTALVRERLRSLGVDTDIDPATSLLNRIAIDSVLTAALGREGPTLLALVALDQVTSIGAAHGIGVVERVLRALGQTLRDHCMPHRVGRWEAKRIAIVFDNCDPEAARDMLNAARKAFSRRKLQRVENETPIGEVTCSAGLVLAPNAVSEDLGSFAGGGEILRSHDCHPRRWPSLLLRWPRDQRSH</sequence>
<evidence type="ECO:0000313" key="4">
    <source>
        <dbReference type="Proteomes" id="UP001279660"/>
    </source>
</evidence>
<dbReference type="InterPro" id="IPR000160">
    <property type="entry name" value="GGDEF_dom"/>
</dbReference>
<dbReference type="InterPro" id="IPR043128">
    <property type="entry name" value="Rev_trsase/Diguanyl_cyclase"/>
</dbReference>
<keyword evidence="1" id="KW-0175">Coiled coil</keyword>
<dbReference type="Gene3D" id="3.30.70.270">
    <property type="match status" value="1"/>
</dbReference>
<dbReference type="Proteomes" id="UP001279660">
    <property type="component" value="Unassembled WGS sequence"/>
</dbReference>
<evidence type="ECO:0000313" key="3">
    <source>
        <dbReference type="EMBL" id="MDX5986517.1"/>
    </source>
</evidence>
<dbReference type="Pfam" id="PF00990">
    <property type="entry name" value="GGDEF"/>
    <property type="match status" value="1"/>
</dbReference>
<reference evidence="3 4" key="1">
    <citation type="submission" date="2023-11" db="EMBL/GenBank/DDBJ databases">
        <title>MicrobeMod: A computational toolkit for identifying prokaryotic methylation and restriction-modification with nanopore sequencing.</title>
        <authorList>
            <person name="Crits-Christoph A."/>
            <person name="Kang S.C."/>
            <person name="Lee H."/>
            <person name="Ostrov N."/>
        </authorList>
    </citation>
    <scope>NUCLEOTIDE SEQUENCE [LARGE SCALE GENOMIC DNA]</scope>
    <source>
        <strain evidence="3 4">ATCC 14820</strain>
    </source>
</reference>
<dbReference type="SUPFAM" id="SSF55073">
    <property type="entry name" value="Nucleotide cyclase"/>
    <property type="match status" value="1"/>
</dbReference>
<protein>
    <submittedName>
        <fullName evidence="3">GGDEF domain-containing protein</fullName>
    </submittedName>
</protein>
<dbReference type="SMART" id="SM00267">
    <property type="entry name" value="GGDEF"/>
    <property type="match status" value="1"/>
</dbReference>
<dbReference type="EMBL" id="JAWXXV010000002">
    <property type="protein sequence ID" value="MDX5986517.1"/>
    <property type="molecule type" value="Genomic_DNA"/>
</dbReference>
<dbReference type="InterPro" id="IPR029787">
    <property type="entry name" value="Nucleotide_cyclase"/>
</dbReference>
<name>A0ABU4PTI4_9SPHN</name>
<accession>A0ABU4PTI4</accession>
<dbReference type="RefSeq" id="WP_319625201.1">
    <property type="nucleotide sequence ID" value="NZ_JAWXXV010000002.1"/>
</dbReference>
<proteinExistence type="predicted"/>
<feature type="domain" description="GGDEF" evidence="2">
    <location>
        <begin position="148"/>
        <end position="305"/>
    </location>
</feature>